<dbReference type="Proteomes" id="UP000078492">
    <property type="component" value="Unassembled WGS sequence"/>
</dbReference>
<protein>
    <submittedName>
        <fullName evidence="1">Uncharacterized protein</fullName>
    </submittedName>
</protein>
<evidence type="ECO:0000313" key="1">
    <source>
        <dbReference type="EMBL" id="KYN21464.1"/>
    </source>
</evidence>
<name>A0A151J915_9HYME</name>
<dbReference type="AlphaFoldDB" id="A0A151J915"/>
<gene>
    <name evidence="1" type="ORF">ALC57_06163</name>
</gene>
<sequence length="186" mass="20808">QNVWLYNPRRIKGRTPKFQSSWEGPYRIVKKLSKLSYTHKPAMPLLVFNAVQKIYEDLTREELLSRCLGGFTQNANESLNSVVWSIAPKAVSSGKAVVDIATNVAIITYNGGFSSLLDVVSTLELKICPELHNYAMEIDQHHVRAANRSSSINRKSTRKDLTALRKETDELNSNVEGQLYGAGIAE</sequence>
<organism evidence="1 2">
    <name type="scientific">Trachymyrmex cornetzi</name>
    <dbReference type="NCBI Taxonomy" id="471704"/>
    <lineage>
        <taxon>Eukaryota</taxon>
        <taxon>Metazoa</taxon>
        <taxon>Ecdysozoa</taxon>
        <taxon>Arthropoda</taxon>
        <taxon>Hexapoda</taxon>
        <taxon>Insecta</taxon>
        <taxon>Pterygota</taxon>
        <taxon>Neoptera</taxon>
        <taxon>Endopterygota</taxon>
        <taxon>Hymenoptera</taxon>
        <taxon>Apocrita</taxon>
        <taxon>Aculeata</taxon>
        <taxon>Formicoidea</taxon>
        <taxon>Formicidae</taxon>
        <taxon>Myrmicinae</taxon>
        <taxon>Trachymyrmex</taxon>
    </lineage>
</organism>
<proteinExistence type="predicted"/>
<evidence type="ECO:0000313" key="2">
    <source>
        <dbReference type="Proteomes" id="UP000078492"/>
    </source>
</evidence>
<accession>A0A151J915</accession>
<feature type="non-terminal residue" evidence="1">
    <location>
        <position position="1"/>
    </location>
</feature>
<keyword evidence="2" id="KW-1185">Reference proteome</keyword>
<reference evidence="1 2" key="1">
    <citation type="submission" date="2015-09" db="EMBL/GenBank/DDBJ databases">
        <title>Trachymyrmex cornetzi WGS genome.</title>
        <authorList>
            <person name="Nygaard S."/>
            <person name="Hu H."/>
            <person name="Boomsma J."/>
            <person name="Zhang G."/>
        </authorList>
    </citation>
    <scope>NUCLEOTIDE SEQUENCE [LARGE SCALE GENOMIC DNA]</scope>
    <source>
        <strain evidence="1">Tcor2-1</strain>
        <tissue evidence="1">Whole body</tissue>
    </source>
</reference>
<dbReference type="EMBL" id="KQ979442">
    <property type="protein sequence ID" value="KYN21464.1"/>
    <property type="molecule type" value="Genomic_DNA"/>
</dbReference>
<dbReference type="STRING" id="471704.A0A151J915"/>